<dbReference type="PROSITE" id="PS50943">
    <property type="entry name" value="HTH_CROC1"/>
    <property type="match status" value="1"/>
</dbReference>
<dbReference type="Pfam" id="PF01381">
    <property type="entry name" value="HTH_3"/>
    <property type="match status" value="1"/>
</dbReference>
<name>A0A926NDI0_9BACL</name>
<dbReference type="Gene3D" id="1.10.260.40">
    <property type="entry name" value="lambda repressor-like DNA-binding domains"/>
    <property type="match status" value="1"/>
</dbReference>
<dbReference type="CDD" id="cd00093">
    <property type="entry name" value="HTH_XRE"/>
    <property type="match status" value="1"/>
</dbReference>
<dbReference type="EMBL" id="JACXAH010000025">
    <property type="protein sequence ID" value="MBD1373400.1"/>
    <property type="molecule type" value="Genomic_DNA"/>
</dbReference>
<organism evidence="2 3">
    <name type="scientific">Polycladospora coralii</name>
    <dbReference type="NCBI Taxonomy" id="2771432"/>
    <lineage>
        <taxon>Bacteria</taxon>
        <taxon>Bacillati</taxon>
        <taxon>Bacillota</taxon>
        <taxon>Bacilli</taxon>
        <taxon>Bacillales</taxon>
        <taxon>Thermoactinomycetaceae</taxon>
        <taxon>Polycladospora</taxon>
    </lineage>
</organism>
<comment type="caution">
    <text evidence="2">The sequence shown here is derived from an EMBL/GenBank/DDBJ whole genome shotgun (WGS) entry which is preliminary data.</text>
</comment>
<protein>
    <submittedName>
        <fullName evidence="2">Helix-turn-helix transcriptional regulator</fullName>
    </submittedName>
</protein>
<reference evidence="2" key="1">
    <citation type="submission" date="2020-09" db="EMBL/GenBank/DDBJ databases">
        <title>A novel bacterium of genus Hazenella, isolated from South China Sea.</title>
        <authorList>
            <person name="Huang H."/>
            <person name="Mo K."/>
            <person name="Hu Y."/>
        </authorList>
    </citation>
    <scope>NUCLEOTIDE SEQUENCE</scope>
    <source>
        <strain evidence="2">IB182357</strain>
    </source>
</reference>
<feature type="domain" description="HTH cro/C1-type" evidence="1">
    <location>
        <begin position="43"/>
        <end position="107"/>
    </location>
</feature>
<dbReference type="InterPro" id="IPR010982">
    <property type="entry name" value="Lambda_DNA-bd_dom_sf"/>
</dbReference>
<dbReference type="AlphaFoldDB" id="A0A926NDI0"/>
<dbReference type="Proteomes" id="UP000661691">
    <property type="component" value="Unassembled WGS sequence"/>
</dbReference>
<keyword evidence="3" id="KW-1185">Reference proteome</keyword>
<proteinExistence type="predicted"/>
<evidence type="ECO:0000313" key="3">
    <source>
        <dbReference type="Proteomes" id="UP000661691"/>
    </source>
</evidence>
<sequence length="123" mass="13851">MKGVKSMYKASKVKHKDMMTMLEEIPAVKEHKESFAVRMSRQIIKRRMELGWTQGKLAEEVSKLGEPMQQSTISRIESSSPGTKAETYDKILKALGYVGIELSFKDIEEIDGGDLHIRSGSFA</sequence>
<gene>
    <name evidence="2" type="ORF">IC620_13680</name>
</gene>
<dbReference type="GO" id="GO:0003677">
    <property type="term" value="F:DNA binding"/>
    <property type="evidence" value="ECO:0007669"/>
    <property type="project" value="InterPro"/>
</dbReference>
<dbReference type="InterPro" id="IPR001387">
    <property type="entry name" value="Cro/C1-type_HTH"/>
</dbReference>
<evidence type="ECO:0000259" key="1">
    <source>
        <dbReference type="PROSITE" id="PS50943"/>
    </source>
</evidence>
<accession>A0A926NDI0</accession>
<dbReference type="RefSeq" id="WP_191142496.1">
    <property type="nucleotide sequence ID" value="NZ_JACXAH010000025.1"/>
</dbReference>
<evidence type="ECO:0000313" key="2">
    <source>
        <dbReference type="EMBL" id="MBD1373400.1"/>
    </source>
</evidence>
<dbReference type="SUPFAM" id="SSF47413">
    <property type="entry name" value="lambda repressor-like DNA-binding domains"/>
    <property type="match status" value="1"/>
</dbReference>
<dbReference type="SMART" id="SM00530">
    <property type="entry name" value="HTH_XRE"/>
    <property type="match status" value="1"/>
</dbReference>